<gene>
    <name evidence="2" type="ORF">GCM10008098_02310</name>
</gene>
<keyword evidence="1" id="KW-1133">Transmembrane helix</keyword>
<sequence length="246" mass="27208">MAASRWPGWNIVLPALAWMVALALLPWWLGLPLLFALVAVVLLLQHRLAGEHVALIRRGLRWGLPGVLFALQRVLGGDAFAWGAALLGALAGYTLLAGLEAWLDRAQRRDPIAMASAEWPELALAPIGPPAEIIELQLPAWQSADEGLIDPLAHHVEYRSGNFLFADGSGIDGVGPRAAFSPAGRWFVARMPNDRGIVLWDREGQHRHRLRGWQLCGWYREQPWLIRREGDMPLALPAVLGQDDED</sequence>
<evidence type="ECO:0000313" key="3">
    <source>
        <dbReference type="Proteomes" id="UP000621898"/>
    </source>
</evidence>
<keyword evidence="1" id="KW-0812">Transmembrane</keyword>
<keyword evidence="1" id="KW-0472">Membrane</keyword>
<feature type="transmembrane region" description="Helical" evidence="1">
    <location>
        <begin position="15"/>
        <end position="43"/>
    </location>
</feature>
<feature type="transmembrane region" description="Helical" evidence="1">
    <location>
        <begin position="80"/>
        <end position="99"/>
    </location>
</feature>
<comment type="caution">
    <text evidence="2">The sequence shown here is derived from an EMBL/GenBank/DDBJ whole genome shotgun (WGS) entry which is preliminary data.</text>
</comment>
<reference evidence="3" key="1">
    <citation type="journal article" date="2019" name="Int. J. Syst. Evol. Microbiol.">
        <title>The Global Catalogue of Microorganisms (GCM) 10K type strain sequencing project: providing services to taxonomists for standard genome sequencing and annotation.</title>
        <authorList>
            <consortium name="The Broad Institute Genomics Platform"/>
            <consortium name="The Broad Institute Genome Sequencing Center for Infectious Disease"/>
            <person name="Wu L."/>
            <person name="Ma J."/>
        </authorList>
    </citation>
    <scope>NUCLEOTIDE SEQUENCE [LARGE SCALE GENOMIC DNA]</scope>
    <source>
        <strain evidence="3">KCTC 22232</strain>
    </source>
</reference>
<dbReference type="EMBL" id="BMXT01000001">
    <property type="protein sequence ID" value="GGY14979.1"/>
    <property type="molecule type" value="Genomic_DNA"/>
</dbReference>
<proteinExistence type="predicted"/>
<organism evidence="2 3">
    <name type="scientific">Rhodanobacter panaciterrae</name>
    <dbReference type="NCBI Taxonomy" id="490572"/>
    <lineage>
        <taxon>Bacteria</taxon>
        <taxon>Pseudomonadati</taxon>
        <taxon>Pseudomonadota</taxon>
        <taxon>Gammaproteobacteria</taxon>
        <taxon>Lysobacterales</taxon>
        <taxon>Rhodanobacteraceae</taxon>
        <taxon>Rhodanobacter</taxon>
    </lineage>
</organism>
<evidence type="ECO:0000313" key="2">
    <source>
        <dbReference type="EMBL" id="GGY14979.1"/>
    </source>
</evidence>
<evidence type="ECO:0000256" key="1">
    <source>
        <dbReference type="SAM" id="Phobius"/>
    </source>
</evidence>
<dbReference type="RefSeq" id="WP_189439358.1">
    <property type="nucleotide sequence ID" value="NZ_BMXT01000001.1"/>
</dbReference>
<accession>A0ABQ2ZGR7</accession>
<name>A0ABQ2ZGR7_9GAMM</name>
<dbReference type="Proteomes" id="UP000621898">
    <property type="component" value="Unassembled WGS sequence"/>
</dbReference>
<keyword evidence="3" id="KW-1185">Reference proteome</keyword>
<protein>
    <submittedName>
        <fullName evidence="2">Uncharacterized protein</fullName>
    </submittedName>
</protein>